<reference evidence="1 2" key="1">
    <citation type="submission" date="2019-09" db="EMBL/GenBank/DDBJ databases">
        <title>Distinct polysaccharide growth profiles of human intestinal Prevotella copri isolates.</title>
        <authorList>
            <person name="Fehlner-Peach H."/>
            <person name="Magnabosco C."/>
            <person name="Raghavan V."/>
            <person name="Scher J.U."/>
            <person name="Tett A."/>
            <person name="Cox L.M."/>
            <person name="Gottsegen C."/>
            <person name="Watters A."/>
            <person name="Wiltshire- Gordon J.D."/>
            <person name="Segata N."/>
            <person name="Bonneau R."/>
            <person name="Littman D.R."/>
        </authorList>
    </citation>
    <scope>NUCLEOTIDE SEQUENCE [LARGE SCALE GENOMIC DNA]</scope>
    <source>
        <strain evidence="2">iAA917</strain>
    </source>
</reference>
<name>A0A6G1VKT3_9BACT</name>
<protein>
    <submittedName>
        <fullName evidence="1">Uncharacterized protein</fullName>
    </submittedName>
</protein>
<proteinExistence type="predicted"/>
<evidence type="ECO:0000313" key="1">
    <source>
        <dbReference type="EMBL" id="MQP13154.1"/>
    </source>
</evidence>
<dbReference type="AlphaFoldDB" id="A0A6G1VKT3"/>
<evidence type="ECO:0000313" key="2">
    <source>
        <dbReference type="Proteomes" id="UP000477980"/>
    </source>
</evidence>
<accession>A0A6G1VKT3</accession>
<sequence>MNLFRFGANLRLIPETSKLFLYFRILKDKITVLVLLGASLMTGVCHHLSLRRVLIDDRLFEPNASFFPTFFREDIIGGCGIMIYAGFQIRRNSKPLSKTLFTLHGNSLSACI</sequence>
<gene>
    <name evidence="1" type="ORF">F7D25_01725</name>
</gene>
<organism evidence="1 2">
    <name type="scientific">Segatella copri</name>
    <dbReference type="NCBI Taxonomy" id="165179"/>
    <lineage>
        <taxon>Bacteria</taxon>
        <taxon>Pseudomonadati</taxon>
        <taxon>Bacteroidota</taxon>
        <taxon>Bacteroidia</taxon>
        <taxon>Bacteroidales</taxon>
        <taxon>Prevotellaceae</taxon>
        <taxon>Segatella</taxon>
    </lineage>
</organism>
<dbReference type="Proteomes" id="UP000477980">
    <property type="component" value="Unassembled WGS sequence"/>
</dbReference>
<comment type="caution">
    <text evidence="1">The sequence shown here is derived from an EMBL/GenBank/DDBJ whole genome shotgun (WGS) entry which is preliminary data.</text>
</comment>
<dbReference type="EMBL" id="VZAH01000014">
    <property type="protein sequence ID" value="MQP13154.1"/>
    <property type="molecule type" value="Genomic_DNA"/>
</dbReference>
<dbReference type="RefSeq" id="WP_153090554.1">
    <property type="nucleotide sequence ID" value="NZ_VZAH01000014.1"/>
</dbReference>